<evidence type="ECO:0000256" key="3">
    <source>
        <dbReference type="ARBA" id="ARBA00022452"/>
    </source>
</evidence>
<dbReference type="InterPro" id="IPR023997">
    <property type="entry name" value="TonB-dep_OMP_SusC/RagA_CS"/>
</dbReference>
<gene>
    <name evidence="9" type="ORF">H8B17_15470</name>
</gene>
<comment type="caution">
    <text evidence="9">The sequence shown here is derived from an EMBL/GenBank/DDBJ whole genome shotgun (WGS) entry which is preliminary data.</text>
</comment>
<dbReference type="SUPFAM" id="SSF56935">
    <property type="entry name" value="Porins"/>
    <property type="match status" value="1"/>
</dbReference>
<reference evidence="9 10" key="1">
    <citation type="submission" date="2020-08" db="EMBL/GenBank/DDBJ databases">
        <title>Sphingobacterium sp. DN00404 isolated from aquaculture water.</title>
        <authorList>
            <person name="Zhang M."/>
        </authorList>
    </citation>
    <scope>NUCLEOTIDE SEQUENCE [LARGE SCALE GENOMIC DNA]</scope>
    <source>
        <strain evidence="9 10">KCTC 32294</strain>
    </source>
</reference>
<dbReference type="InterPro" id="IPR039426">
    <property type="entry name" value="TonB-dep_rcpt-like"/>
</dbReference>
<evidence type="ECO:0000256" key="4">
    <source>
        <dbReference type="ARBA" id="ARBA00022692"/>
    </source>
</evidence>
<keyword evidence="4 7" id="KW-0812">Transmembrane</keyword>
<dbReference type="Gene3D" id="2.170.130.10">
    <property type="entry name" value="TonB-dependent receptor, plug domain"/>
    <property type="match status" value="1"/>
</dbReference>
<keyword evidence="2 7" id="KW-0813">Transport</keyword>
<feature type="domain" description="TonB-dependent receptor plug" evidence="8">
    <location>
        <begin position="128"/>
        <end position="253"/>
    </location>
</feature>
<accession>A0ABR7Y6Q4</accession>
<keyword evidence="6 7" id="KW-0998">Cell outer membrane</keyword>
<dbReference type="Pfam" id="PF13715">
    <property type="entry name" value="CarbopepD_reg_2"/>
    <property type="match status" value="1"/>
</dbReference>
<keyword evidence="10" id="KW-1185">Reference proteome</keyword>
<dbReference type="InterPro" id="IPR037066">
    <property type="entry name" value="Plug_dom_sf"/>
</dbReference>
<proteinExistence type="inferred from homology"/>
<dbReference type="SUPFAM" id="SSF49464">
    <property type="entry name" value="Carboxypeptidase regulatory domain-like"/>
    <property type="match status" value="1"/>
</dbReference>
<evidence type="ECO:0000313" key="9">
    <source>
        <dbReference type="EMBL" id="MBD1426981.1"/>
    </source>
</evidence>
<sequence length="1108" mass="124684">MYRIVIILMICCVHISWAQDMKSLKGRVLDAVTNTAIAGAAVTVDRSAVAEQTGVAGQVQQSVLGTITDANGDFSFDLPRDVNTVTVSFMGYEPLRVTVYQGHKTLLLQPDDTALEEVIVTGYSDIKKRKNTTAYTKIDAEKIKQSGVASIEQMLEGQVPGMQFSNLSGGPNGVSQIRIRGTVSMNGTQDPLWVVDGMPIEGTELPNRLDKDDINTLRNLPIAGLNPEDIKDISVLRDAAATAIYGARAANGVIVITTKRGQAGPAKVSVSANTFVTQRPDFDRLNLMNASQKVDFELEMAKRADLTYRSGKGAIARLLTASNEWDSFRAGGLTALSPETRNAIDALRGHEYDWADNLFRNAINQQYNASVSGGTENHRYYVSAGYFDEKGSMHNVDMNRYNLTLNNDFRISSRLKAGINLLGSVSNRRNPIQDRDAFTNPSYYVRTVNPYLAIRNEDGSYVNDPDIEGFENDTYIPFNALEERENTRYSLSNKALKAISYLQYDILHNLNIRSELGLQFDETGTERFMDEESYYRRKLYHSTRYFSDGEKYFLPAGGLIENTANSSFQYNWKSFLSYNTSFAERHELEVMGGTELRRSKNTLISTKGFGFNPTTLTTKPIVFPNSGYENDERFRQYAKSIGETSYASFFANATYTLDRKYNLFGSIRYDGSNMFGVDPKYRFLPIWSLAGSWVVSEESFMRTVPVISNLRLRASYGIQGNVDRNTYPFFIGQYNNSTILPGSNEQTIVVDMPANDKLRWERTQTWNAGLDIGLWADRVNVTLDYYNRNSTDVIGVSQLALENGFQDIQRNWASVKNEGIELMISSRNIVRDRFEWGTDFNIAHNNNKLTKVLADPKSYVLDNQEGYPLNSIFVLPTAGLDADGLMQFQGATGETVAFEDFYGLYDPWADFLPGYMVATELTPDTYRSKFRYLGNADPKFVGGMTNRFRFDHFDLAVSAAFNLDRWMRGTPPYNPASVDRGMNQSNRVMDALQGNGLPALGSTNIEDNARWIAYSWMMDNDPVRSFGYYDIWAKNMSYVRINSIRLGYSMPAKIAKRIGAGSVRFNVEGRNLFVFGDSYDDYFDPETYGNFYAQPITKSFTFGLSAQF</sequence>
<dbReference type="Pfam" id="PF07715">
    <property type="entry name" value="Plug"/>
    <property type="match status" value="1"/>
</dbReference>
<organism evidence="9 10">
    <name type="scientific">Sphingobacterium arenae</name>
    <dbReference type="NCBI Taxonomy" id="1280598"/>
    <lineage>
        <taxon>Bacteria</taxon>
        <taxon>Pseudomonadati</taxon>
        <taxon>Bacteroidota</taxon>
        <taxon>Sphingobacteriia</taxon>
        <taxon>Sphingobacteriales</taxon>
        <taxon>Sphingobacteriaceae</taxon>
        <taxon>Sphingobacterium</taxon>
    </lineage>
</organism>
<dbReference type="InterPro" id="IPR008969">
    <property type="entry name" value="CarboxyPept-like_regulatory"/>
</dbReference>
<dbReference type="Gene3D" id="2.40.170.20">
    <property type="entry name" value="TonB-dependent receptor, beta-barrel domain"/>
    <property type="match status" value="1"/>
</dbReference>
<evidence type="ECO:0000256" key="2">
    <source>
        <dbReference type="ARBA" id="ARBA00022448"/>
    </source>
</evidence>
<keyword evidence="3 7" id="KW-1134">Transmembrane beta strand</keyword>
<evidence type="ECO:0000256" key="7">
    <source>
        <dbReference type="PROSITE-ProRule" id="PRU01360"/>
    </source>
</evidence>
<dbReference type="EMBL" id="JACNYK010000004">
    <property type="protein sequence ID" value="MBD1426981.1"/>
    <property type="molecule type" value="Genomic_DNA"/>
</dbReference>
<dbReference type="Proteomes" id="UP000606494">
    <property type="component" value="Unassembled WGS sequence"/>
</dbReference>
<comment type="similarity">
    <text evidence="7">Belongs to the TonB-dependent receptor family.</text>
</comment>
<protein>
    <submittedName>
        <fullName evidence="9">SusC/RagA family TonB-linked outer membrane protein</fullName>
    </submittedName>
</protein>
<dbReference type="NCBIfam" id="TIGR04056">
    <property type="entry name" value="OMP_RagA_SusC"/>
    <property type="match status" value="1"/>
</dbReference>
<keyword evidence="5 7" id="KW-0472">Membrane</keyword>
<dbReference type="RefSeq" id="WP_190310124.1">
    <property type="nucleotide sequence ID" value="NZ_JACNYK010000004.1"/>
</dbReference>
<dbReference type="InterPro" id="IPR012910">
    <property type="entry name" value="Plug_dom"/>
</dbReference>
<evidence type="ECO:0000256" key="5">
    <source>
        <dbReference type="ARBA" id="ARBA00023136"/>
    </source>
</evidence>
<dbReference type="PROSITE" id="PS52016">
    <property type="entry name" value="TONB_DEPENDENT_REC_3"/>
    <property type="match status" value="1"/>
</dbReference>
<name>A0ABR7Y6Q4_9SPHI</name>
<dbReference type="InterPro" id="IPR036942">
    <property type="entry name" value="Beta-barrel_TonB_sf"/>
</dbReference>
<evidence type="ECO:0000313" key="10">
    <source>
        <dbReference type="Proteomes" id="UP000606494"/>
    </source>
</evidence>
<evidence type="ECO:0000256" key="1">
    <source>
        <dbReference type="ARBA" id="ARBA00004571"/>
    </source>
</evidence>
<dbReference type="InterPro" id="IPR023996">
    <property type="entry name" value="TonB-dep_OMP_SusC/RagA"/>
</dbReference>
<dbReference type="Gene3D" id="2.60.40.1120">
    <property type="entry name" value="Carboxypeptidase-like, regulatory domain"/>
    <property type="match status" value="1"/>
</dbReference>
<comment type="subcellular location">
    <subcellularLocation>
        <location evidence="1 7">Cell outer membrane</location>
        <topology evidence="1 7">Multi-pass membrane protein</topology>
    </subcellularLocation>
</comment>
<evidence type="ECO:0000259" key="8">
    <source>
        <dbReference type="Pfam" id="PF07715"/>
    </source>
</evidence>
<dbReference type="NCBIfam" id="TIGR04057">
    <property type="entry name" value="SusC_RagA_signa"/>
    <property type="match status" value="1"/>
</dbReference>
<evidence type="ECO:0000256" key="6">
    <source>
        <dbReference type="ARBA" id="ARBA00023237"/>
    </source>
</evidence>